<accession>A0AAV7UMU1</accession>
<proteinExistence type="predicted"/>
<gene>
    <name evidence="2" type="ORF">NDU88_006458</name>
</gene>
<dbReference type="Proteomes" id="UP001066276">
    <property type="component" value="Chromosome 3_1"/>
</dbReference>
<comment type="caution">
    <text evidence="2">The sequence shown here is derived from an EMBL/GenBank/DDBJ whole genome shotgun (WGS) entry which is preliminary data.</text>
</comment>
<protein>
    <submittedName>
        <fullName evidence="2">Uncharacterized protein</fullName>
    </submittedName>
</protein>
<evidence type="ECO:0000313" key="3">
    <source>
        <dbReference type="Proteomes" id="UP001066276"/>
    </source>
</evidence>
<evidence type="ECO:0000313" key="2">
    <source>
        <dbReference type="EMBL" id="KAJ1189716.1"/>
    </source>
</evidence>
<dbReference type="EMBL" id="JANPWB010000005">
    <property type="protein sequence ID" value="KAJ1189716.1"/>
    <property type="molecule type" value="Genomic_DNA"/>
</dbReference>
<evidence type="ECO:0000256" key="1">
    <source>
        <dbReference type="SAM" id="MobiDB-lite"/>
    </source>
</evidence>
<name>A0AAV7UMU1_PLEWA</name>
<organism evidence="2 3">
    <name type="scientific">Pleurodeles waltl</name>
    <name type="common">Iberian ribbed newt</name>
    <dbReference type="NCBI Taxonomy" id="8319"/>
    <lineage>
        <taxon>Eukaryota</taxon>
        <taxon>Metazoa</taxon>
        <taxon>Chordata</taxon>
        <taxon>Craniata</taxon>
        <taxon>Vertebrata</taxon>
        <taxon>Euteleostomi</taxon>
        <taxon>Amphibia</taxon>
        <taxon>Batrachia</taxon>
        <taxon>Caudata</taxon>
        <taxon>Salamandroidea</taxon>
        <taxon>Salamandridae</taxon>
        <taxon>Pleurodelinae</taxon>
        <taxon>Pleurodeles</taxon>
    </lineage>
</organism>
<reference evidence="2" key="1">
    <citation type="journal article" date="2022" name="bioRxiv">
        <title>Sequencing and chromosome-scale assembly of the giantPleurodeles waltlgenome.</title>
        <authorList>
            <person name="Brown T."/>
            <person name="Elewa A."/>
            <person name="Iarovenko S."/>
            <person name="Subramanian E."/>
            <person name="Araus A.J."/>
            <person name="Petzold A."/>
            <person name="Susuki M."/>
            <person name="Suzuki K.-i.T."/>
            <person name="Hayashi T."/>
            <person name="Toyoda A."/>
            <person name="Oliveira C."/>
            <person name="Osipova E."/>
            <person name="Leigh N.D."/>
            <person name="Simon A."/>
            <person name="Yun M.H."/>
        </authorList>
    </citation>
    <scope>NUCLEOTIDE SEQUENCE</scope>
    <source>
        <strain evidence="2">20211129_DDA</strain>
        <tissue evidence="2">Liver</tissue>
    </source>
</reference>
<sequence>MSSVQVSPSFTCCNGSPIGGGGPGQDLRPPTPGLSPGSSPLRPFWFVLLRREQPQLPGFLLSALPGLRAVLRPFSRPGVCQPPLLLFPLVEGSKWRSTGRFAPPPASPWVAMWVQPSPQTLPSASPYRPLGQLCWGRRGHQSSSPRPGPSSLCRTGRSPSFPLALQVLLSRLGRAAILSYLSASAPGPLDRPEPARSL</sequence>
<feature type="region of interest" description="Disordered" evidence="1">
    <location>
        <begin position="1"/>
        <end position="34"/>
    </location>
</feature>
<dbReference type="AlphaFoldDB" id="A0AAV7UMU1"/>
<feature type="compositionally biased region" description="Polar residues" evidence="1">
    <location>
        <begin position="1"/>
        <end position="14"/>
    </location>
</feature>
<keyword evidence="3" id="KW-1185">Reference proteome</keyword>